<dbReference type="SMART" id="SM00283">
    <property type="entry name" value="MA"/>
    <property type="match status" value="1"/>
</dbReference>
<dbReference type="InterPro" id="IPR033480">
    <property type="entry name" value="sCache_2"/>
</dbReference>
<dbReference type="Gene3D" id="1.10.287.950">
    <property type="entry name" value="Methyl-accepting chemotaxis protein"/>
    <property type="match status" value="1"/>
</dbReference>
<feature type="domain" description="HAMP" evidence="12">
    <location>
        <begin position="292"/>
        <end position="334"/>
    </location>
</feature>
<dbReference type="PANTHER" id="PTHR43531">
    <property type="entry name" value="PROTEIN ICFG"/>
    <property type="match status" value="1"/>
</dbReference>
<dbReference type="RefSeq" id="WP_284362224.1">
    <property type="nucleotide sequence ID" value="NZ_BSNI01000002.1"/>
</dbReference>
<dbReference type="CDD" id="cd11386">
    <property type="entry name" value="MCP_signal"/>
    <property type="match status" value="1"/>
</dbReference>
<dbReference type="Pfam" id="PF00672">
    <property type="entry name" value="HAMP"/>
    <property type="match status" value="1"/>
</dbReference>
<dbReference type="Gene3D" id="1.10.8.500">
    <property type="entry name" value="HAMP domain in histidine kinase"/>
    <property type="match status" value="1"/>
</dbReference>
<comment type="subcellular location">
    <subcellularLocation>
        <location evidence="1">Cell membrane</location>
        <topology evidence="1">Multi-pass membrane protein</topology>
    </subcellularLocation>
</comment>
<evidence type="ECO:0000256" key="10">
    <source>
        <dbReference type="SAM" id="Phobius"/>
    </source>
</evidence>
<dbReference type="InterPro" id="IPR004089">
    <property type="entry name" value="MCPsignal_dom"/>
</dbReference>
<evidence type="ECO:0000259" key="11">
    <source>
        <dbReference type="PROSITE" id="PS50111"/>
    </source>
</evidence>
<dbReference type="SUPFAM" id="SSF58104">
    <property type="entry name" value="Methyl-accepting chemotaxis protein (MCP) signaling domain"/>
    <property type="match status" value="1"/>
</dbReference>
<sequence length="676" mass="72283">MHKLKISARIYLLVALSMLTVGLLAYLGITNINNTRTTLRSQELVSLTDSTIAIVQANYDRAEAGEITVEEAQAAALRAIEDIRYRGNEYFFAVNDEGVMIMHPFAKQLVGGNQLGLKDANGKPIFVEMIALAKKEGAGFMEYVWPRGKEKTPVDKNSYVKRFEPWGWIVGTGVYVDDLRAANQETIMQQLALTAAIAGALLILAFFIGRSITKPVEALTRTMGTLASGDHEVDVPGADRSDEIGEMARAVEVFRENGLKMAQLSEEDVERQAQTREERAQMMQNLQAAFGKVVDAAGEGDFSHRVDMEFPDPELNTLGTSVNGLVDTVERGLRETGEVLAALAKTDLTLRVEGEYQGSFLKLKQDTNAVADRLTEIVGRLKETSSGLKAATSEILTGANDLSERTTRQAATIEETSAAMEQLSETVADNAQKAQMATQKTAQASELASAGGEAMTHATTAMERITSSSSKISNIIGMIDDIAFQTNLLALNASVEAARAGEAGKGFAVVAVEVRRLAQSAAEASSEVKVLIEQSAGEVSEGTKLVSGASEKLDEMLAAVQENATLMSEIAQASKEQSNAISEVGTAVRQMDEMTQHNAALVEETNAAIAQTENQANDLDDIVEVFRISGSATPSKVMSKPAPVAAPSAPAPRAAPAAKAYGTHGNAAISDDWAEF</sequence>
<dbReference type="PROSITE" id="PS50885">
    <property type="entry name" value="HAMP"/>
    <property type="match status" value="2"/>
</dbReference>
<comment type="caution">
    <text evidence="13">The sequence shown here is derived from an EMBL/GenBank/DDBJ whole genome shotgun (WGS) entry which is preliminary data.</text>
</comment>
<dbReference type="Pfam" id="PF17200">
    <property type="entry name" value="sCache_2"/>
    <property type="match status" value="1"/>
</dbReference>
<evidence type="ECO:0000256" key="4">
    <source>
        <dbReference type="ARBA" id="ARBA00022692"/>
    </source>
</evidence>
<accession>A0ABQ5UPN6</accession>
<evidence type="ECO:0000256" key="7">
    <source>
        <dbReference type="ARBA" id="ARBA00029447"/>
    </source>
</evidence>
<proteinExistence type="inferred from homology"/>
<name>A0ABQ5UPN6_9HYPH</name>
<dbReference type="PROSITE" id="PS50111">
    <property type="entry name" value="CHEMOTAXIS_TRANSDUC_2"/>
    <property type="match status" value="1"/>
</dbReference>
<evidence type="ECO:0000256" key="8">
    <source>
        <dbReference type="PROSITE-ProRule" id="PRU00284"/>
    </source>
</evidence>
<dbReference type="Pfam" id="PF18947">
    <property type="entry name" value="HAMP_2"/>
    <property type="match status" value="1"/>
</dbReference>
<evidence type="ECO:0000256" key="1">
    <source>
        <dbReference type="ARBA" id="ARBA00004651"/>
    </source>
</evidence>
<dbReference type="InterPro" id="IPR051310">
    <property type="entry name" value="MCP_chemotaxis"/>
</dbReference>
<evidence type="ECO:0000256" key="3">
    <source>
        <dbReference type="ARBA" id="ARBA00022481"/>
    </source>
</evidence>
<feature type="transmembrane region" description="Helical" evidence="10">
    <location>
        <begin position="191"/>
        <end position="209"/>
    </location>
</feature>
<evidence type="ECO:0000256" key="9">
    <source>
        <dbReference type="SAM" id="MobiDB-lite"/>
    </source>
</evidence>
<dbReference type="EMBL" id="BSNI01000002">
    <property type="protein sequence ID" value="GLQ16568.1"/>
    <property type="molecule type" value="Genomic_DNA"/>
</dbReference>
<keyword evidence="5 10" id="KW-1133">Transmembrane helix</keyword>
<reference evidence="13" key="2">
    <citation type="submission" date="2023-01" db="EMBL/GenBank/DDBJ databases">
        <title>Draft genome sequence of Maritalea porphyrae strain NBRC 107169.</title>
        <authorList>
            <person name="Sun Q."/>
            <person name="Mori K."/>
        </authorList>
    </citation>
    <scope>NUCLEOTIDE SEQUENCE</scope>
    <source>
        <strain evidence="13">NBRC 107169</strain>
    </source>
</reference>
<dbReference type="Proteomes" id="UP001161405">
    <property type="component" value="Unassembled WGS sequence"/>
</dbReference>
<dbReference type="PRINTS" id="PR00260">
    <property type="entry name" value="CHEMTRNSDUCR"/>
</dbReference>
<evidence type="ECO:0000313" key="13">
    <source>
        <dbReference type="EMBL" id="GLQ16568.1"/>
    </source>
</evidence>
<feature type="domain" description="HAMP" evidence="12">
    <location>
        <begin position="210"/>
        <end position="263"/>
    </location>
</feature>
<organism evidence="13 14">
    <name type="scientific">Maritalea porphyrae</name>
    <dbReference type="NCBI Taxonomy" id="880732"/>
    <lineage>
        <taxon>Bacteria</taxon>
        <taxon>Pseudomonadati</taxon>
        <taxon>Pseudomonadota</taxon>
        <taxon>Alphaproteobacteria</taxon>
        <taxon>Hyphomicrobiales</taxon>
        <taxon>Devosiaceae</taxon>
        <taxon>Maritalea</taxon>
    </lineage>
</organism>
<evidence type="ECO:0000259" key="12">
    <source>
        <dbReference type="PROSITE" id="PS50885"/>
    </source>
</evidence>
<keyword evidence="14" id="KW-1185">Reference proteome</keyword>
<evidence type="ECO:0000256" key="6">
    <source>
        <dbReference type="ARBA" id="ARBA00023136"/>
    </source>
</evidence>
<evidence type="ECO:0000256" key="5">
    <source>
        <dbReference type="ARBA" id="ARBA00022989"/>
    </source>
</evidence>
<dbReference type="SUPFAM" id="SSF158472">
    <property type="entry name" value="HAMP domain-like"/>
    <property type="match status" value="1"/>
</dbReference>
<gene>
    <name evidence="13" type="primary">mcpV</name>
    <name evidence="13" type="ORF">GCM10007879_08170</name>
</gene>
<feature type="compositionally biased region" description="Low complexity" evidence="9">
    <location>
        <begin position="641"/>
        <end position="652"/>
    </location>
</feature>
<dbReference type="PANTHER" id="PTHR43531:SF14">
    <property type="entry name" value="METHYL-ACCEPTING CHEMOTAXIS PROTEIN I-RELATED"/>
    <property type="match status" value="1"/>
</dbReference>
<dbReference type="CDD" id="cd06225">
    <property type="entry name" value="HAMP"/>
    <property type="match status" value="1"/>
</dbReference>
<reference evidence="13" key="1">
    <citation type="journal article" date="2014" name="Int. J. Syst. Evol. Microbiol.">
        <title>Complete genome of a new Firmicutes species belonging to the dominant human colonic microbiota ('Ruminococcus bicirculans') reveals two chromosomes and a selective capacity to utilize plant glucans.</title>
        <authorList>
            <consortium name="NISC Comparative Sequencing Program"/>
            <person name="Wegmann U."/>
            <person name="Louis P."/>
            <person name="Goesmann A."/>
            <person name="Henrissat B."/>
            <person name="Duncan S.H."/>
            <person name="Flint H.J."/>
        </authorList>
    </citation>
    <scope>NUCLEOTIDE SEQUENCE</scope>
    <source>
        <strain evidence="13">NBRC 107169</strain>
    </source>
</reference>
<evidence type="ECO:0000313" key="14">
    <source>
        <dbReference type="Proteomes" id="UP001161405"/>
    </source>
</evidence>
<keyword evidence="4 10" id="KW-0812">Transmembrane</keyword>
<feature type="region of interest" description="Disordered" evidence="9">
    <location>
        <begin position="633"/>
        <end position="652"/>
    </location>
</feature>
<keyword evidence="3" id="KW-0488">Methylation</keyword>
<feature type="domain" description="Methyl-accepting transducer" evidence="11">
    <location>
        <begin position="384"/>
        <end position="613"/>
    </location>
</feature>
<keyword evidence="6 10" id="KW-0472">Membrane</keyword>
<dbReference type="Pfam" id="PF00015">
    <property type="entry name" value="MCPsignal"/>
    <property type="match status" value="1"/>
</dbReference>
<comment type="similarity">
    <text evidence="7">Belongs to the methyl-accepting chemotaxis (MCP) protein family.</text>
</comment>
<protein>
    <submittedName>
        <fullName evidence="13">Chemotaxis protein</fullName>
    </submittedName>
</protein>
<dbReference type="Gene3D" id="3.30.450.20">
    <property type="entry name" value="PAS domain"/>
    <property type="match status" value="1"/>
</dbReference>
<keyword evidence="8" id="KW-0807">Transducer</keyword>
<feature type="transmembrane region" description="Helical" evidence="10">
    <location>
        <begin position="6"/>
        <end position="29"/>
    </location>
</feature>
<dbReference type="SMART" id="SM01049">
    <property type="entry name" value="Cache_2"/>
    <property type="match status" value="1"/>
</dbReference>
<keyword evidence="2" id="KW-1003">Cell membrane</keyword>
<dbReference type="InterPro" id="IPR003660">
    <property type="entry name" value="HAMP_dom"/>
</dbReference>
<evidence type="ECO:0000256" key="2">
    <source>
        <dbReference type="ARBA" id="ARBA00022475"/>
    </source>
</evidence>
<dbReference type="InterPro" id="IPR004090">
    <property type="entry name" value="Chemotax_Me-accpt_rcpt"/>
</dbReference>
<dbReference type="SMART" id="SM00304">
    <property type="entry name" value="HAMP"/>
    <property type="match status" value="2"/>
</dbReference>